<gene>
    <name evidence="3" type="ORF">Fcan01_27576</name>
</gene>
<feature type="region of interest" description="Disordered" evidence="1">
    <location>
        <begin position="42"/>
        <end position="63"/>
    </location>
</feature>
<keyword evidence="2" id="KW-0472">Membrane</keyword>
<dbReference type="EMBL" id="LNIX01000054">
    <property type="protein sequence ID" value="OXA37647.1"/>
    <property type="molecule type" value="Genomic_DNA"/>
</dbReference>
<protein>
    <submittedName>
        <fullName evidence="3">Uncharacterized protein</fullName>
    </submittedName>
</protein>
<keyword evidence="2" id="KW-1133">Transmembrane helix</keyword>
<evidence type="ECO:0000256" key="1">
    <source>
        <dbReference type="SAM" id="MobiDB-lite"/>
    </source>
</evidence>
<proteinExistence type="predicted"/>
<feature type="transmembrane region" description="Helical" evidence="2">
    <location>
        <begin position="13"/>
        <end position="33"/>
    </location>
</feature>
<feature type="region of interest" description="Disordered" evidence="1">
    <location>
        <begin position="111"/>
        <end position="136"/>
    </location>
</feature>
<sequence length="226" mass="25760">MEDSPELVKLLKYLLFGYLVIQIPLSSFALVLAEKLQAPHWTKRHREKQQRGGSQGHGGMMMMMMGDKSAYPQQQQARRHQQHDLDDEQINTSGEVDMANVAEAEGIICRSSRRGGRGGDHQSLDGMGHHGGPGDDLIDETKISQDRTMILVPERSCPQGQRRDARGYCRRMVKIRTNYEYGPPLLRSSGSQQQQNSLVRPIPIRYYYSRIVSIPAFQFFYPNVRV</sequence>
<comment type="caution">
    <text evidence="3">The sequence shown here is derived from an EMBL/GenBank/DDBJ whole genome shotgun (WGS) entry which is preliminary data.</text>
</comment>
<keyword evidence="2" id="KW-0812">Transmembrane</keyword>
<keyword evidence="4" id="KW-1185">Reference proteome</keyword>
<accession>A0A226CYU1</accession>
<name>A0A226CYU1_FOLCA</name>
<reference evidence="3 4" key="1">
    <citation type="submission" date="2015-12" db="EMBL/GenBank/DDBJ databases">
        <title>The genome of Folsomia candida.</title>
        <authorList>
            <person name="Faddeeva A."/>
            <person name="Derks M.F."/>
            <person name="Anvar Y."/>
            <person name="Smit S."/>
            <person name="Van Straalen N."/>
            <person name="Roelofs D."/>
        </authorList>
    </citation>
    <scope>NUCLEOTIDE SEQUENCE [LARGE SCALE GENOMIC DNA]</scope>
    <source>
        <strain evidence="3 4">VU population</strain>
        <tissue evidence="3">Whole body</tissue>
    </source>
</reference>
<evidence type="ECO:0000256" key="2">
    <source>
        <dbReference type="SAM" id="Phobius"/>
    </source>
</evidence>
<organism evidence="3 4">
    <name type="scientific">Folsomia candida</name>
    <name type="common">Springtail</name>
    <dbReference type="NCBI Taxonomy" id="158441"/>
    <lineage>
        <taxon>Eukaryota</taxon>
        <taxon>Metazoa</taxon>
        <taxon>Ecdysozoa</taxon>
        <taxon>Arthropoda</taxon>
        <taxon>Hexapoda</taxon>
        <taxon>Collembola</taxon>
        <taxon>Entomobryomorpha</taxon>
        <taxon>Isotomoidea</taxon>
        <taxon>Isotomidae</taxon>
        <taxon>Proisotominae</taxon>
        <taxon>Folsomia</taxon>
    </lineage>
</organism>
<dbReference type="AlphaFoldDB" id="A0A226CYU1"/>
<evidence type="ECO:0000313" key="4">
    <source>
        <dbReference type="Proteomes" id="UP000198287"/>
    </source>
</evidence>
<dbReference type="Proteomes" id="UP000198287">
    <property type="component" value="Unassembled WGS sequence"/>
</dbReference>
<evidence type="ECO:0000313" key="3">
    <source>
        <dbReference type="EMBL" id="OXA37647.1"/>
    </source>
</evidence>